<organism evidence="2 3">
    <name type="scientific">Eubacterium ramulus</name>
    <dbReference type="NCBI Taxonomy" id="39490"/>
    <lineage>
        <taxon>Bacteria</taxon>
        <taxon>Bacillati</taxon>
        <taxon>Bacillota</taxon>
        <taxon>Clostridia</taxon>
        <taxon>Eubacteriales</taxon>
        <taxon>Eubacteriaceae</taxon>
        <taxon>Eubacterium</taxon>
    </lineage>
</organism>
<gene>
    <name evidence="2" type="ORF">GKE72_03065</name>
</gene>
<protein>
    <submittedName>
        <fullName evidence="2">Uncharacterized protein</fullName>
    </submittedName>
</protein>
<dbReference type="RefSeq" id="WP_154314256.1">
    <property type="nucleotide sequence ID" value="NZ_WKRA01000003.1"/>
</dbReference>
<keyword evidence="1" id="KW-0812">Transmembrane</keyword>
<reference evidence="2 3" key="1">
    <citation type="journal article" date="2019" name="Nat. Med.">
        <title>A library of human gut bacterial isolates paired with longitudinal multiomics data enables mechanistic microbiome research.</title>
        <authorList>
            <person name="Poyet M."/>
            <person name="Groussin M."/>
            <person name="Gibbons S.M."/>
            <person name="Avila-Pacheco J."/>
            <person name="Jiang X."/>
            <person name="Kearney S.M."/>
            <person name="Perrotta A.R."/>
            <person name="Berdy B."/>
            <person name="Zhao S."/>
            <person name="Lieberman T.D."/>
            <person name="Swanson P.K."/>
            <person name="Smith M."/>
            <person name="Roesemann S."/>
            <person name="Alexander J.E."/>
            <person name="Rich S.A."/>
            <person name="Livny J."/>
            <person name="Vlamakis H."/>
            <person name="Clish C."/>
            <person name="Bullock K."/>
            <person name="Deik A."/>
            <person name="Scott J."/>
            <person name="Pierce K.A."/>
            <person name="Xavier R.J."/>
            <person name="Alm E.J."/>
        </authorList>
    </citation>
    <scope>NUCLEOTIDE SEQUENCE [LARGE SCALE GENOMIC DNA]</scope>
    <source>
        <strain evidence="2 3">BIOML-A3</strain>
    </source>
</reference>
<dbReference type="EMBL" id="WKRA01000003">
    <property type="protein sequence ID" value="MSD15064.1"/>
    <property type="molecule type" value="Genomic_DNA"/>
</dbReference>
<keyword evidence="1" id="KW-1133">Transmembrane helix</keyword>
<dbReference type="Proteomes" id="UP000431304">
    <property type="component" value="Unassembled WGS sequence"/>
</dbReference>
<sequence length="208" mass="24775">MDNKHYNTIRQNGKKQKYRFLLGAQQLVNYPLLNCLWMPFAIGVTVLYFYMEKYILNIEVYPMFEKIFFVSMITILIVFPVICAIGLIQLIGFFFAIKDEADLELVFYNKRDVKTQSSLLIYKKKNRKFDVTKRVFYTTIPMEQWQKKKEAICDRMDIHIIGNITYGGRKKNKGHQICFESGKGRIPIEKDIVFYDNELEKDLEKYKQ</sequence>
<evidence type="ECO:0000313" key="2">
    <source>
        <dbReference type="EMBL" id="MSD15064.1"/>
    </source>
</evidence>
<keyword evidence="1" id="KW-0472">Membrane</keyword>
<comment type="caution">
    <text evidence="2">The sequence shown here is derived from an EMBL/GenBank/DDBJ whole genome shotgun (WGS) entry which is preliminary data.</text>
</comment>
<feature type="transmembrane region" description="Helical" evidence="1">
    <location>
        <begin position="27"/>
        <end position="51"/>
    </location>
</feature>
<proteinExistence type="predicted"/>
<accession>A0A844E081</accession>
<name>A0A844E081_EUBRA</name>
<feature type="transmembrane region" description="Helical" evidence="1">
    <location>
        <begin position="67"/>
        <end position="97"/>
    </location>
</feature>
<evidence type="ECO:0000256" key="1">
    <source>
        <dbReference type="SAM" id="Phobius"/>
    </source>
</evidence>
<dbReference type="AlphaFoldDB" id="A0A844E081"/>
<evidence type="ECO:0000313" key="3">
    <source>
        <dbReference type="Proteomes" id="UP000431304"/>
    </source>
</evidence>